<sequence>MIKCEPGDTIILKTQYWDRATGLYPQAKIYSGSTLVTTVNLTHVANGYYQNSYTVDGTYKQLIVQYLTYTDSGRTTLANIVDYATDSDVIYCNYDYRMPMGAVGGTTGLSKKDLELIAKLIFENEEFKKLKETIDKKSDFDPVKDTVKTNIQIPTINLREIKDSLSLIQDELKKPKKEKVIQRDYSDALKNIEKLIKSIPDNSDLLLRFNELEKIIKLNNPEDIPNLIVKSGVFNEIKGLIKTKSEFNPRRDIVKTDIQIPEIDLTLVEKSIEEAKNEISKNPTLIGKILRANLQTNENMLEALNVQEEKRHQVLKKILMSIIYAIQGIKNQPTDNNELLSGIQELIKQKNEATF</sequence>
<evidence type="ECO:0000313" key="1">
    <source>
        <dbReference type="EMBL" id="QJA60111.1"/>
    </source>
</evidence>
<accession>A0A6M3IS92</accession>
<gene>
    <name evidence="1" type="ORF">MM415B01183_0005</name>
</gene>
<name>A0A6M3IS92_9ZZZZ</name>
<protein>
    <submittedName>
        <fullName evidence="1">Uncharacterized protein</fullName>
    </submittedName>
</protein>
<dbReference type="AlphaFoldDB" id="A0A6M3IS92"/>
<dbReference type="EMBL" id="MT141396">
    <property type="protein sequence ID" value="QJA60111.1"/>
    <property type="molecule type" value="Genomic_DNA"/>
</dbReference>
<organism evidence="1">
    <name type="scientific">viral metagenome</name>
    <dbReference type="NCBI Taxonomy" id="1070528"/>
    <lineage>
        <taxon>unclassified sequences</taxon>
        <taxon>metagenomes</taxon>
        <taxon>organismal metagenomes</taxon>
    </lineage>
</organism>
<reference evidence="1" key="1">
    <citation type="submission" date="2020-03" db="EMBL/GenBank/DDBJ databases">
        <title>The deep terrestrial virosphere.</title>
        <authorList>
            <person name="Holmfeldt K."/>
            <person name="Nilsson E."/>
            <person name="Simone D."/>
            <person name="Lopez-Fernandez M."/>
            <person name="Wu X."/>
            <person name="de Brujin I."/>
            <person name="Lundin D."/>
            <person name="Andersson A."/>
            <person name="Bertilsson S."/>
            <person name="Dopson M."/>
        </authorList>
    </citation>
    <scope>NUCLEOTIDE SEQUENCE</scope>
    <source>
        <strain evidence="1">MM415B01183</strain>
    </source>
</reference>
<proteinExistence type="predicted"/>